<feature type="domain" description="NlpC/P60" evidence="5">
    <location>
        <begin position="128"/>
        <end position="251"/>
    </location>
</feature>
<dbReference type="GO" id="GO:0008234">
    <property type="term" value="F:cysteine-type peptidase activity"/>
    <property type="evidence" value="ECO:0007669"/>
    <property type="project" value="UniProtKB-KW"/>
</dbReference>
<keyword evidence="7" id="KW-1185">Reference proteome</keyword>
<dbReference type="InterPro" id="IPR038765">
    <property type="entry name" value="Papain-like_cys_pep_sf"/>
</dbReference>
<evidence type="ECO:0000256" key="4">
    <source>
        <dbReference type="ARBA" id="ARBA00022807"/>
    </source>
</evidence>
<dbReference type="Pfam" id="PF18348">
    <property type="entry name" value="SH3_16"/>
    <property type="match status" value="1"/>
</dbReference>
<evidence type="ECO:0000256" key="1">
    <source>
        <dbReference type="ARBA" id="ARBA00007074"/>
    </source>
</evidence>
<dbReference type="RefSeq" id="WP_147058098.1">
    <property type="nucleotide sequence ID" value="NZ_CP042437.1"/>
</dbReference>
<protein>
    <submittedName>
        <fullName evidence="6">NlpC/P60 family protein</fullName>
    </submittedName>
</protein>
<evidence type="ECO:0000259" key="5">
    <source>
        <dbReference type="PROSITE" id="PS51935"/>
    </source>
</evidence>
<dbReference type="Gene3D" id="2.30.30.40">
    <property type="entry name" value="SH3 Domains"/>
    <property type="match status" value="1"/>
</dbReference>
<evidence type="ECO:0000313" key="6">
    <source>
        <dbReference type="EMBL" id="QEC78966.1"/>
    </source>
</evidence>
<keyword evidence="3" id="KW-0378">Hydrolase</keyword>
<sequence length="258" mass="28849">MENKKFATAKLSVIPVRVMPSDTSELDTCLLFGEQVEILEEKGNWIKVSGLFDHYGGWVDSKQLSFVGDPPAVEKPVIAESLFAWAESKERRILVPRGAVLPNFHDGYLSLDGYNFKYDGKVYQEYDGACADRAITLAKDYLGVPYLWGGRSPFGIDCSGFMQVVFMLCGIELPRNASQQVLQGELVNFENRSPGDLVFFASNGKVFHVGMLADRERIIHASGEVRIDKITPNGIFHSDEQSHSNNIFAIKRLFTDDN</sequence>
<accession>A0A5B8W7P2</accession>
<comment type="similarity">
    <text evidence="1">Belongs to the peptidase C40 family.</text>
</comment>
<keyword evidence="2" id="KW-0645">Protease</keyword>
<dbReference type="Pfam" id="PF00877">
    <property type="entry name" value="NLPC_P60"/>
    <property type="match status" value="1"/>
</dbReference>
<dbReference type="Gene3D" id="3.90.1720.10">
    <property type="entry name" value="endopeptidase domain like (from Nostoc punctiforme)"/>
    <property type="match status" value="1"/>
</dbReference>
<dbReference type="KEGG" id="mgk:FSB76_24570"/>
<dbReference type="PROSITE" id="PS51935">
    <property type="entry name" value="NLPC_P60"/>
    <property type="match status" value="1"/>
</dbReference>
<organism evidence="6 7">
    <name type="scientific">Mucilaginibacter ginsenosidivorax</name>
    <dbReference type="NCBI Taxonomy" id="862126"/>
    <lineage>
        <taxon>Bacteria</taxon>
        <taxon>Pseudomonadati</taxon>
        <taxon>Bacteroidota</taxon>
        <taxon>Sphingobacteriia</taxon>
        <taxon>Sphingobacteriales</taxon>
        <taxon>Sphingobacteriaceae</taxon>
        <taxon>Mucilaginibacter</taxon>
    </lineage>
</organism>
<proteinExistence type="inferred from homology"/>
<dbReference type="PANTHER" id="PTHR47053:SF1">
    <property type="entry name" value="MUREIN DD-ENDOPEPTIDASE MEPH-RELATED"/>
    <property type="match status" value="1"/>
</dbReference>
<evidence type="ECO:0000256" key="3">
    <source>
        <dbReference type="ARBA" id="ARBA00022801"/>
    </source>
</evidence>
<dbReference type="InterPro" id="IPR041382">
    <property type="entry name" value="SH3_16"/>
</dbReference>
<gene>
    <name evidence="6" type="ORF">FSB76_24570</name>
</gene>
<dbReference type="GO" id="GO:0006508">
    <property type="term" value="P:proteolysis"/>
    <property type="evidence" value="ECO:0007669"/>
    <property type="project" value="UniProtKB-KW"/>
</dbReference>
<reference evidence="6 7" key="1">
    <citation type="journal article" date="2013" name="J. Microbiol.">
        <title>Mucilaginibacter ginsenosidivorax sp. nov., with ginsenoside converting activity isolated from sediment.</title>
        <authorList>
            <person name="Kim J.K."/>
            <person name="Choi T.E."/>
            <person name="Liu Q.M."/>
            <person name="Park H.Y."/>
            <person name="Yi T.H."/>
            <person name="Yoon M.H."/>
            <person name="Kim S.C."/>
            <person name="Im W.T."/>
        </authorList>
    </citation>
    <scope>NUCLEOTIDE SEQUENCE [LARGE SCALE GENOMIC DNA]</scope>
    <source>
        <strain evidence="6 7">KHI28</strain>
    </source>
</reference>
<dbReference type="InterPro" id="IPR051202">
    <property type="entry name" value="Peptidase_C40"/>
</dbReference>
<dbReference type="SUPFAM" id="SSF54001">
    <property type="entry name" value="Cysteine proteinases"/>
    <property type="match status" value="1"/>
</dbReference>
<evidence type="ECO:0000256" key="2">
    <source>
        <dbReference type="ARBA" id="ARBA00022670"/>
    </source>
</evidence>
<dbReference type="Proteomes" id="UP000321362">
    <property type="component" value="Chromosome"/>
</dbReference>
<dbReference type="OrthoDB" id="9813368at2"/>
<evidence type="ECO:0000313" key="7">
    <source>
        <dbReference type="Proteomes" id="UP000321362"/>
    </source>
</evidence>
<name>A0A5B8W7P2_9SPHI</name>
<dbReference type="InterPro" id="IPR000064">
    <property type="entry name" value="NLP_P60_dom"/>
</dbReference>
<dbReference type="AlphaFoldDB" id="A0A5B8W7P2"/>
<dbReference type="EMBL" id="CP042437">
    <property type="protein sequence ID" value="QEC78966.1"/>
    <property type="molecule type" value="Genomic_DNA"/>
</dbReference>
<keyword evidence="4" id="KW-0788">Thiol protease</keyword>
<dbReference type="PANTHER" id="PTHR47053">
    <property type="entry name" value="MUREIN DD-ENDOPEPTIDASE MEPH-RELATED"/>
    <property type="match status" value="1"/>
</dbReference>